<dbReference type="OMA" id="NGKIWWT"/>
<name>A0A7W4TLY7_KINRA</name>
<dbReference type="EMBL" id="JACHVY010000001">
    <property type="protein sequence ID" value="MBB2900973.1"/>
    <property type="molecule type" value="Genomic_DNA"/>
</dbReference>
<dbReference type="PROSITE" id="PS51318">
    <property type="entry name" value="TAT"/>
    <property type="match status" value="1"/>
</dbReference>
<gene>
    <name evidence="3" type="ORF">FHR75_001761</name>
</gene>
<evidence type="ECO:0000259" key="2">
    <source>
        <dbReference type="Pfam" id="PF00188"/>
    </source>
</evidence>
<reference evidence="3 4" key="2">
    <citation type="submission" date="2020-08" db="EMBL/GenBank/DDBJ databases">
        <authorList>
            <person name="Partida-Martinez L."/>
            <person name="Huntemann M."/>
            <person name="Clum A."/>
            <person name="Wang J."/>
            <person name="Palaniappan K."/>
            <person name="Ritter S."/>
            <person name="Chen I.-M."/>
            <person name="Stamatis D."/>
            <person name="Reddy T."/>
            <person name="O'Malley R."/>
            <person name="Daum C."/>
            <person name="Shapiro N."/>
            <person name="Ivanova N."/>
            <person name="Kyrpides N."/>
            <person name="Woyke T."/>
        </authorList>
    </citation>
    <scope>NUCLEOTIDE SEQUENCE [LARGE SCALE GENOMIC DNA]</scope>
    <source>
        <strain evidence="3 4">AS2.23</strain>
    </source>
</reference>
<dbReference type="Pfam" id="PF00188">
    <property type="entry name" value="CAP"/>
    <property type="match status" value="1"/>
</dbReference>
<accession>A0A7W4TLY7</accession>
<dbReference type="CDD" id="cd05379">
    <property type="entry name" value="CAP_bacterial"/>
    <property type="match status" value="1"/>
</dbReference>
<feature type="signal peptide" evidence="1">
    <location>
        <begin position="1"/>
        <end position="27"/>
    </location>
</feature>
<organism evidence="3 4">
    <name type="scientific">Kineococcus radiotolerans</name>
    <dbReference type="NCBI Taxonomy" id="131568"/>
    <lineage>
        <taxon>Bacteria</taxon>
        <taxon>Bacillati</taxon>
        <taxon>Actinomycetota</taxon>
        <taxon>Actinomycetes</taxon>
        <taxon>Kineosporiales</taxon>
        <taxon>Kineosporiaceae</taxon>
        <taxon>Kineococcus</taxon>
    </lineage>
</organism>
<dbReference type="InterPro" id="IPR035940">
    <property type="entry name" value="CAP_sf"/>
</dbReference>
<dbReference type="PANTHER" id="PTHR31157:SF1">
    <property type="entry name" value="SCP DOMAIN-CONTAINING PROTEIN"/>
    <property type="match status" value="1"/>
</dbReference>
<reference evidence="3 4" key="1">
    <citation type="submission" date="2020-08" db="EMBL/GenBank/DDBJ databases">
        <title>The Agave Microbiome: Exploring the role of microbial communities in plant adaptations to desert environments.</title>
        <authorList>
            <person name="Partida-Martinez L.P."/>
        </authorList>
    </citation>
    <scope>NUCLEOTIDE SEQUENCE [LARGE SCALE GENOMIC DNA]</scope>
    <source>
        <strain evidence="3 4">AS2.23</strain>
    </source>
</reference>
<dbReference type="PANTHER" id="PTHR31157">
    <property type="entry name" value="SCP DOMAIN-CONTAINING PROTEIN"/>
    <property type="match status" value="1"/>
</dbReference>
<proteinExistence type="predicted"/>
<comment type="caution">
    <text evidence="3">The sequence shown here is derived from an EMBL/GenBank/DDBJ whole genome shotgun (WGS) entry which is preliminary data.</text>
</comment>
<sequence length="168" mass="17002">MTTLPRRPLRTLSLTAAAAAAATVVLAAPASAAEIVPPPLDPHALQVLQVLDETNAARAAAGCGPLLLTPALTAAADRHTDEMAATGLMSHTGADGSSPRTRLAAQGVLPRRTAENIALGYAAADVVDAWLASPGHRANILDCSLGFVGISERPGAAGQFWTQVLASA</sequence>
<evidence type="ECO:0000256" key="1">
    <source>
        <dbReference type="SAM" id="SignalP"/>
    </source>
</evidence>
<protein>
    <submittedName>
        <fullName evidence="3">Uncharacterized protein YkwD</fullName>
    </submittedName>
</protein>
<dbReference type="AlphaFoldDB" id="A0A7W4TLY7"/>
<dbReference type="InterPro" id="IPR006311">
    <property type="entry name" value="TAT_signal"/>
</dbReference>
<keyword evidence="1" id="KW-0732">Signal</keyword>
<dbReference type="SUPFAM" id="SSF55797">
    <property type="entry name" value="PR-1-like"/>
    <property type="match status" value="1"/>
</dbReference>
<evidence type="ECO:0000313" key="4">
    <source>
        <dbReference type="Proteomes" id="UP000533269"/>
    </source>
</evidence>
<feature type="domain" description="SCP" evidence="2">
    <location>
        <begin position="51"/>
        <end position="164"/>
    </location>
</feature>
<dbReference type="RefSeq" id="WP_012085289.1">
    <property type="nucleotide sequence ID" value="NZ_JACHVY010000001.1"/>
</dbReference>
<evidence type="ECO:0000313" key="3">
    <source>
        <dbReference type="EMBL" id="MBB2900973.1"/>
    </source>
</evidence>
<dbReference type="Proteomes" id="UP000533269">
    <property type="component" value="Unassembled WGS sequence"/>
</dbReference>
<dbReference type="Gene3D" id="3.40.33.10">
    <property type="entry name" value="CAP"/>
    <property type="match status" value="1"/>
</dbReference>
<dbReference type="InterPro" id="IPR014044">
    <property type="entry name" value="CAP_dom"/>
</dbReference>
<feature type="chain" id="PRO_5039729030" evidence="1">
    <location>
        <begin position="28"/>
        <end position="168"/>
    </location>
</feature>